<organism evidence="2 3">
    <name type="scientific">Trichonephila clavipes</name>
    <name type="common">Golden silk orbweaver</name>
    <name type="synonym">Nephila clavipes</name>
    <dbReference type="NCBI Taxonomy" id="2585209"/>
    <lineage>
        <taxon>Eukaryota</taxon>
        <taxon>Metazoa</taxon>
        <taxon>Ecdysozoa</taxon>
        <taxon>Arthropoda</taxon>
        <taxon>Chelicerata</taxon>
        <taxon>Arachnida</taxon>
        <taxon>Araneae</taxon>
        <taxon>Araneomorphae</taxon>
        <taxon>Entelegynae</taxon>
        <taxon>Araneoidea</taxon>
        <taxon>Nephilidae</taxon>
        <taxon>Trichonephila</taxon>
    </lineage>
</organism>
<proteinExistence type="predicted"/>
<dbReference type="AlphaFoldDB" id="A0A8X7BHM2"/>
<sequence>MGGSTIGISVLVLEALWLTVLQDGSNSSSPLSRSGHIKTMKVFEGCKSFEMCTNCSSEPATPAHILECLGLTKQDLADDPLMVLDFLKVYDVMDLV</sequence>
<keyword evidence="3" id="KW-1185">Reference proteome</keyword>
<feature type="chain" id="PRO_5036446265" evidence="1">
    <location>
        <begin position="28"/>
        <end position="96"/>
    </location>
</feature>
<evidence type="ECO:0000256" key="1">
    <source>
        <dbReference type="SAM" id="SignalP"/>
    </source>
</evidence>
<accession>A0A8X7BHM2</accession>
<evidence type="ECO:0000313" key="2">
    <source>
        <dbReference type="EMBL" id="GFY30692.1"/>
    </source>
</evidence>
<dbReference type="EMBL" id="BMAU01021394">
    <property type="protein sequence ID" value="GFY30692.1"/>
    <property type="molecule type" value="Genomic_DNA"/>
</dbReference>
<evidence type="ECO:0000313" key="3">
    <source>
        <dbReference type="Proteomes" id="UP000887159"/>
    </source>
</evidence>
<keyword evidence="1" id="KW-0732">Signal</keyword>
<reference evidence="2" key="1">
    <citation type="submission" date="2020-08" db="EMBL/GenBank/DDBJ databases">
        <title>Multicomponent nature underlies the extraordinary mechanical properties of spider dragline silk.</title>
        <authorList>
            <person name="Kono N."/>
            <person name="Nakamura H."/>
            <person name="Mori M."/>
            <person name="Yoshida Y."/>
            <person name="Ohtoshi R."/>
            <person name="Malay A.D."/>
            <person name="Moran D.A.P."/>
            <person name="Tomita M."/>
            <person name="Numata K."/>
            <person name="Arakawa K."/>
        </authorList>
    </citation>
    <scope>NUCLEOTIDE SEQUENCE</scope>
</reference>
<comment type="caution">
    <text evidence="2">The sequence shown here is derived from an EMBL/GenBank/DDBJ whole genome shotgun (WGS) entry which is preliminary data.</text>
</comment>
<feature type="signal peptide" evidence="1">
    <location>
        <begin position="1"/>
        <end position="27"/>
    </location>
</feature>
<dbReference type="Proteomes" id="UP000887159">
    <property type="component" value="Unassembled WGS sequence"/>
</dbReference>
<name>A0A8X7BHM2_TRICX</name>
<gene>
    <name evidence="2" type="primary">NCL1_22618</name>
    <name evidence="2" type="ORF">TNCV_3118521</name>
</gene>
<protein>
    <submittedName>
        <fullName evidence="2">RNase H domain-containing protein</fullName>
    </submittedName>
</protein>